<evidence type="ECO:0000259" key="8">
    <source>
        <dbReference type="PROSITE" id="PS51161"/>
    </source>
</evidence>
<gene>
    <name evidence="7" type="primary">nrdR</name>
    <name evidence="9" type="ORF">A2563_05355</name>
</gene>
<comment type="function">
    <text evidence="7">Negatively regulates transcription of bacterial ribonucleotide reductase nrd genes and operons by binding to NrdR-boxes.</text>
</comment>
<sequence>MRCPICNNTETSVVDTRPAEDDLSIRRRRECDKCQYRFSTVEEMELLDIIVIKSDGDRETYMRDKIEHGIKMSLTKRPYTRDGFHRLVHAIELDIQKKKTKEISSKDLGEVVIKHLRGFDKVAYIRFASVYRDFRDVRTFEKELKKLSSKQVK</sequence>
<dbReference type="InterPro" id="IPR005144">
    <property type="entry name" value="ATP-cone_dom"/>
</dbReference>
<evidence type="ECO:0000256" key="5">
    <source>
        <dbReference type="ARBA" id="ARBA00023125"/>
    </source>
</evidence>
<keyword evidence="7" id="KW-0863">Zinc-finger</keyword>
<comment type="caution">
    <text evidence="9">The sequence shown here is derived from an EMBL/GenBank/DDBJ whole genome shotgun (WGS) entry which is preliminary data.</text>
</comment>
<keyword evidence="1 7" id="KW-0678">Repressor</keyword>
<accession>A0A1F6P891</accession>
<dbReference type="NCBIfam" id="TIGR00244">
    <property type="entry name" value="transcriptional regulator NrdR"/>
    <property type="match status" value="1"/>
</dbReference>
<dbReference type="InterPro" id="IPR055173">
    <property type="entry name" value="NrdR-like_N"/>
</dbReference>
<organism evidence="9 10">
    <name type="scientific">Candidatus Magasanikbacteria bacterium RIFOXYD1_FULL_40_23</name>
    <dbReference type="NCBI Taxonomy" id="1798705"/>
    <lineage>
        <taxon>Bacteria</taxon>
        <taxon>Candidatus Magasanikiibacteriota</taxon>
    </lineage>
</organism>
<dbReference type="Pfam" id="PF03477">
    <property type="entry name" value="ATP-cone"/>
    <property type="match status" value="1"/>
</dbReference>
<keyword evidence="6 7" id="KW-0804">Transcription</keyword>
<feature type="zinc finger region" evidence="7">
    <location>
        <begin position="3"/>
        <end position="34"/>
    </location>
</feature>
<name>A0A1F6P891_9BACT</name>
<feature type="domain" description="ATP-cone" evidence="8">
    <location>
        <begin position="49"/>
        <end position="139"/>
    </location>
</feature>
<evidence type="ECO:0000256" key="2">
    <source>
        <dbReference type="ARBA" id="ARBA00022741"/>
    </source>
</evidence>
<evidence type="ECO:0000256" key="1">
    <source>
        <dbReference type="ARBA" id="ARBA00022491"/>
    </source>
</evidence>
<dbReference type="InterPro" id="IPR003796">
    <property type="entry name" value="RNR_NrdR-like"/>
</dbReference>
<dbReference type="GO" id="GO:0008270">
    <property type="term" value="F:zinc ion binding"/>
    <property type="evidence" value="ECO:0007669"/>
    <property type="project" value="UniProtKB-UniRule"/>
</dbReference>
<dbReference type="AlphaFoldDB" id="A0A1F6P891"/>
<dbReference type="GO" id="GO:0003677">
    <property type="term" value="F:DNA binding"/>
    <property type="evidence" value="ECO:0007669"/>
    <property type="project" value="UniProtKB-KW"/>
</dbReference>
<evidence type="ECO:0000256" key="7">
    <source>
        <dbReference type="HAMAP-Rule" id="MF_00440"/>
    </source>
</evidence>
<evidence type="ECO:0000256" key="3">
    <source>
        <dbReference type="ARBA" id="ARBA00022840"/>
    </source>
</evidence>
<keyword evidence="7" id="KW-0862">Zinc</keyword>
<keyword evidence="5 7" id="KW-0238">DNA-binding</keyword>
<dbReference type="STRING" id="1798705.A2563_05355"/>
<keyword evidence="2 7" id="KW-0547">Nucleotide-binding</keyword>
<keyword evidence="3 7" id="KW-0067">ATP-binding</keyword>
<dbReference type="HAMAP" id="MF_00440">
    <property type="entry name" value="NrdR"/>
    <property type="match status" value="1"/>
</dbReference>
<comment type="similarity">
    <text evidence="7">Belongs to the NrdR family.</text>
</comment>
<keyword evidence="7" id="KW-0479">Metal-binding</keyword>
<evidence type="ECO:0000256" key="4">
    <source>
        <dbReference type="ARBA" id="ARBA00023015"/>
    </source>
</evidence>
<dbReference type="PANTHER" id="PTHR30455:SF2">
    <property type="entry name" value="TRANSCRIPTIONAL REPRESSOR NRDR"/>
    <property type="match status" value="1"/>
</dbReference>
<dbReference type="GO" id="GO:0005524">
    <property type="term" value="F:ATP binding"/>
    <property type="evidence" value="ECO:0007669"/>
    <property type="project" value="UniProtKB-UniRule"/>
</dbReference>
<proteinExistence type="inferred from homology"/>
<comment type="cofactor">
    <cofactor evidence="7">
        <name>Zn(2+)</name>
        <dbReference type="ChEBI" id="CHEBI:29105"/>
    </cofactor>
    <text evidence="7">Binds 1 zinc ion.</text>
</comment>
<dbReference type="Pfam" id="PF22811">
    <property type="entry name" value="Zn_ribbon_NrdR"/>
    <property type="match status" value="1"/>
</dbReference>
<dbReference type="EMBL" id="MFRA01000006">
    <property type="protein sequence ID" value="OGH92376.1"/>
    <property type="molecule type" value="Genomic_DNA"/>
</dbReference>
<evidence type="ECO:0000313" key="9">
    <source>
        <dbReference type="EMBL" id="OGH92376.1"/>
    </source>
</evidence>
<evidence type="ECO:0000256" key="6">
    <source>
        <dbReference type="ARBA" id="ARBA00023163"/>
    </source>
</evidence>
<dbReference type="PANTHER" id="PTHR30455">
    <property type="entry name" value="TRANSCRIPTIONAL REPRESSOR NRDR"/>
    <property type="match status" value="1"/>
</dbReference>
<dbReference type="PROSITE" id="PS51161">
    <property type="entry name" value="ATP_CONE"/>
    <property type="match status" value="1"/>
</dbReference>
<dbReference type="GO" id="GO:0045892">
    <property type="term" value="P:negative regulation of DNA-templated transcription"/>
    <property type="evidence" value="ECO:0007669"/>
    <property type="project" value="UniProtKB-UniRule"/>
</dbReference>
<keyword evidence="4 7" id="KW-0805">Transcription regulation</keyword>
<protein>
    <recommendedName>
        <fullName evidence="7">Transcriptional repressor NrdR</fullName>
    </recommendedName>
</protein>
<evidence type="ECO:0000313" key="10">
    <source>
        <dbReference type="Proteomes" id="UP000176634"/>
    </source>
</evidence>
<dbReference type="Proteomes" id="UP000176634">
    <property type="component" value="Unassembled WGS sequence"/>
</dbReference>
<reference evidence="9 10" key="1">
    <citation type="journal article" date="2016" name="Nat. Commun.">
        <title>Thousands of microbial genomes shed light on interconnected biogeochemical processes in an aquifer system.</title>
        <authorList>
            <person name="Anantharaman K."/>
            <person name="Brown C.T."/>
            <person name="Hug L.A."/>
            <person name="Sharon I."/>
            <person name="Castelle C.J."/>
            <person name="Probst A.J."/>
            <person name="Thomas B.C."/>
            <person name="Singh A."/>
            <person name="Wilkins M.J."/>
            <person name="Karaoz U."/>
            <person name="Brodie E.L."/>
            <person name="Williams K.H."/>
            <person name="Hubbard S.S."/>
            <person name="Banfield J.F."/>
        </authorList>
    </citation>
    <scope>NUCLEOTIDE SEQUENCE [LARGE SCALE GENOMIC DNA]</scope>
</reference>